<name>A0A556MSQ4_9SPHI</name>
<protein>
    <recommendedName>
        <fullName evidence="4">DUF748 domain-containing protein</fullName>
    </recommendedName>
</protein>
<feature type="compositionally biased region" description="Basic and acidic residues" evidence="1">
    <location>
        <begin position="591"/>
        <end position="602"/>
    </location>
</feature>
<dbReference type="RefSeq" id="WP_144246398.1">
    <property type="nucleotide sequence ID" value="NZ_VLPK01000001.1"/>
</dbReference>
<evidence type="ECO:0008006" key="4">
    <source>
        <dbReference type="Google" id="ProtNLM"/>
    </source>
</evidence>
<gene>
    <name evidence="2" type="ORF">FO440_01165</name>
</gene>
<dbReference type="EMBL" id="VLPK01000001">
    <property type="protein sequence ID" value="TSJ42828.1"/>
    <property type="molecule type" value="Genomic_DNA"/>
</dbReference>
<evidence type="ECO:0000313" key="3">
    <source>
        <dbReference type="Proteomes" id="UP000318733"/>
    </source>
</evidence>
<comment type="caution">
    <text evidence="2">The sequence shown here is derived from an EMBL/GenBank/DDBJ whole genome shotgun (WGS) entry which is preliminary data.</text>
</comment>
<accession>A0A556MSQ4</accession>
<feature type="region of interest" description="Disordered" evidence="1">
    <location>
        <begin position="564"/>
        <end position="602"/>
    </location>
</feature>
<dbReference type="Proteomes" id="UP000318733">
    <property type="component" value="Unassembled WGS sequence"/>
</dbReference>
<organism evidence="2 3">
    <name type="scientific">Mucilaginibacter corticis</name>
    <dbReference type="NCBI Taxonomy" id="2597670"/>
    <lineage>
        <taxon>Bacteria</taxon>
        <taxon>Pseudomonadati</taxon>
        <taxon>Bacteroidota</taxon>
        <taxon>Sphingobacteriia</taxon>
        <taxon>Sphingobacteriales</taxon>
        <taxon>Sphingobacteriaceae</taxon>
        <taxon>Mucilaginibacter</taxon>
    </lineage>
</organism>
<evidence type="ECO:0000256" key="1">
    <source>
        <dbReference type="SAM" id="MobiDB-lite"/>
    </source>
</evidence>
<proteinExistence type="predicted"/>
<dbReference type="OrthoDB" id="814802at2"/>
<dbReference type="AlphaFoldDB" id="A0A556MSQ4"/>
<feature type="compositionally biased region" description="Basic residues" evidence="1">
    <location>
        <begin position="573"/>
        <end position="590"/>
    </location>
</feature>
<sequence length="602" mass="69187">MALKILKHKWHKVTLICFAIFLVLLFGAAFFLNRHWSPIFSDKIKSAVLTSTDSLYNVDFSAAELNVLEGKIVIYNIDLKIDTDVYNRLKKQHLAPNNLTTVHLKRLVLSHIHPFKLYFQHKLDIDRIIFTSPEIHTSYQLNHTKDTVNKDNRTTWQKISKSLKYIHVGDIFFNDVKFKYDDYSGNKLVISELKELNLQANELLIDSLTQTDTSRMLFCKDIVADVYNYKGKTMNGLYSYTINRLNFSTHTSQLNVEGVTLKPVANFFNKSTKERFTVKLDSIQLNHFDFITYHKYRSVSASSLVVANGSLDVFANPNGVKTTNDKIKSFPNVAIYLLKTDLKIDSIRIRNLDVSYGEYNKKSDQNGAITFNHTNAEFLNLTTNQATRQRNNWLKAHVTSRFMDRAKFETDLTFNLTDKDAAYTYKGSLTPMDLGALNGATVPFAMVKITSGTLKGFNFDFKADRKASVGKVTILYNDLKVKLLKNDTVNQKLKGKLFASMFANIFILKHNNPDDPGGIPRSFNVNFKRPVDFPFFKTIWHSLLLGIKPAVGYDEKTQKAVKARMAKGEIDKKNRKIKKQIRQRKRAERKLKKEREKAAKHK</sequence>
<keyword evidence="3" id="KW-1185">Reference proteome</keyword>
<evidence type="ECO:0000313" key="2">
    <source>
        <dbReference type="EMBL" id="TSJ42828.1"/>
    </source>
</evidence>
<reference evidence="2 3" key="1">
    <citation type="submission" date="2019-07" db="EMBL/GenBank/DDBJ databases">
        <authorList>
            <person name="Huq M.A."/>
        </authorList>
    </citation>
    <scope>NUCLEOTIDE SEQUENCE [LARGE SCALE GENOMIC DNA]</scope>
    <source>
        <strain evidence="2 3">MAH-19</strain>
    </source>
</reference>